<dbReference type="GeneID" id="64973637"/>
<dbReference type="PANTHER" id="PTHR32487:SF0">
    <property type="entry name" value="3-OXO-DELTA(4,5)-STEROID 5-BETA-REDUCTASE"/>
    <property type="match status" value="1"/>
</dbReference>
<dbReference type="KEGG" id="apuu:APUU_40076S"/>
<gene>
    <name evidence="2" type="ORF">APUU_40076S</name>
</gene>
<reference evidence="2" key="1">
    <citation type="submission" date="2021-01" db="EMBL/GenBank/DDBJ databases">
        <authorList>
            <consortium name="Aspergillus puulaauensis MK2 genome sequencing consortium"/>
            <person name="Kazuki M."/>
            <person name="Futagami T."/>
        </authorList>
    </citation>
    <scope>NUCLEOTIDE SEQUENCE</scope>
    <source>
        <strain evidence="2">MK2</strain>
    </source>
</reference>
<dbReference type="InterPro" id="IPR055222">
    <property type="entry name" value="PRISE-like_Rossmann-fold"/>
</dbReference>
<dbReference type="RefSeq" id="XP_041555826.1">
    <property type="nucleotide sequence ID" value="XM_041703108.1"/>
</dbReference>
<feature type="domain" description="PRISE-like Rossmann-fold" evidence="1">
    <location>
        <begin position="5"/>
        <end position="300"/>
    </location>
</feature>
<reference evidence="2" key="2">
    <citation type="submission" date="2021-02" db="EMBL/GenBank/DDBJ databases">
        <title>Aspergillus puulaauensis MK2 genome sequence.</title>
        <authorList>
            <person name="Futagami T."/>
            <person name="Mori K."/>
            <person name="Kadooka C."/>
            <person name="Tanaka T."/>
        </authorList>
    </citation>
    <scope>NUCLEOTIDE SEQUENCE</scope>
    <source>
        <strain evidence="2">MK2</strain>
    </source>
</reference>
<evidence type="ECO:0000313" key="2">
    <source>
        <dbReference type="EMBL" id="BCS23632.1"/>
    </source>
</evidence>
<dbReference type="AlphaFoldDB" id="A0A7R7XLC8"/>
<name>A0A7R7XLC8_9EURO</name>
<sequence length="379" mass="42794">MAKTALITGANGITGSAILEYLVKNTTASQWERIIITSRSPLKMAIHDSRVEFVALDFANPPEKLADQMRSQCAAVTHAYFSSYVHKDDFAELNEANRSLFENFLNALTDVAKGLQNCTLQTGGKYYNVHLRPVPWPAHEDDPRLVPAAQNFYYHQEDFLAEKQRGSAWTWNVIRPEAIIGHTTKPNGMNEALTIALYFLINKELGVQAPMPTNSAYFNGVDDVSDARLIADLTIYASTHENCANEAFNATNGDVFSWRYMWPRLADWFGASASANQSFKQTSFSEGETHLDINLEQWAQDKRDVWNRLCDRTGSPQSKATFDAGTWAFQDWVFQRTWSSPLSINKARRFGWTGHVDSFDSFVDAFNRFKELSQIPSAT</sequence>
<dbReference type="EMBL" id="AP024446">
    <property type="protein sequence ID" value="BCS23632.1"/>
    <property type="molecule type" value="Genomic_DNA"/>
</dbReference>
<dbReference type="Gene3D" id="3.40.50.720">
    <property type="entry name" value="NAD(P)-binding Rossmann-like Domain"/>
    <property type="match status" value="1"/>
</dbReference>
<evidence type="ECO:0000259" key="1">
    <source>
        <dbReference type="Pfam" id="PF22917"/>
    </source>
</evidence>
<dbReference type="InterPro" id="IPR036291">
    <property type="entry name" value="NAD(P)-bd_dom_sf"/>
</dbReference>
<keyword evidence="3" id="KW-1185">Reference proteome</keyword>
<evidence type="ECO:0000313" key="3">
    <source>
        <dbReference type="Proteomes" id="UP000654913"/>
    </source>
</evidence>
<proteinExistence type="predicted"/>
<dbReference type="Proteomes" id="UP000654913">
    <property type="component" value="Chromosome 4"/>
</dbReference>
<dbReference type="Pfam" id="PF22917">
    <property type="entry name" value="PRISE"/>
    <property type="match status" value="1"/>
</dbReference>
<dbReference type="OrthoDB" id="1731983at2759"/>
<dbReference type="PANTHER" id="PTHR32487">
    <property type="entry name" value="3-OXO-DELTA(4,5)-STEROID 5-BETA-REDUCTASE"/>
    <property type="match status" value="1"/>
</dbReference>
<accession>A0A7R7XLC8</accession>
<dbReference type="SUPFAM" id="SSF51735">
    <property type="entry name" value="NAD(P)-binding Rossmann-fold domains"/>
    <property type="match status" value="1"/>
</dbReference>
<protein>
    <recommendedName>
        <fullName evidence="1">PRISE-like Rossmann-fold domain-containing protein</fullName>
    </recommendedName>
</protein>
<dbReference type="CDD" id="cd08948">
    <property type="entry name" value="5beta-POR_like_SDR_a"/>
    <property type="match status" value="1"/>
</dbReference>
<organism evidence="2 3">
    <name type="scientific">Aspergillus puulaauensis</name>
    <dbReference type="NCBI Taxonomy" id="1220207"/>
    <lineage>
        <taxon>Eukaryota</taxon>
        <taxon>Fungi</taxon>
        <taxon>Dikarya</taxon>
        <taxon>Ascomycota</taxon>
        <taxon>Pezizomycotina</taxon>
        <taxon>Eurotiomycetes</taxon>
        <taxon>Eurotiomycetidae</taxon>
        <taxon>Eurotiales</taxon>
        <taxon>Aspergillaceae</taxon>
        <taxon>Aspergillus</taxon>
    </lineage>
</organism>